<name>A0A1J5PPS0_9ZZZZ</name>
<reference evidence="8" key="1">
    <citation type="submission" date="2016-10" db="EMBL/GenBank/DDBJ databases">
        <title>Sequence of Gallionella enrichment culture.</title>
        <authorList>
            <person name="Poehlein A."/>
            <person name="Muehling M."/>
            <person name="Daniel R."/>
        </authorList>
    </citation>
    <scope>NUCLEOTIDE SEQUENCE</scope>
</reference>
<keyword evidence="3" id="KW-0067">ATP-binding</keyword>
<dbReference type="GO" id="GO:0045892">
    <property type="term" value="P:negative regulation of DNA-templated transcription"/>
    <property type="evidence" value="ECO:0007669"/>
    <property type="project" value="InterPro"/>
</dbReference>
<dbReference type="PROSITE" id="PS51161">
    <property type="entry name" value="ATP_CONE"/>
    <property type="match status" value="1"/>
</dbReference>
<evidence type="ECO:0000256" key="4">
    <source>
        <dbReference type="ARBA" id="ARBA00023015"/>
    </source>
</evidence>
<dbReference type="NCBIfam" id="TIGR00244">
    <property type="entry name" value="transcriptional regulator NrdR"/>
    <property type="match status" value="1"/>
</dbReference>
<keyword evidence="5" id="KW-0238">DNA-binding</keyword>
<comment type="caution">
    <text evidence="8">The sequence shown here is derived from an EMBL/GenBank/DDBJ whole genome shotgun (WGS) entry which is preliminary data.</text>
</comment>
<proteinExistence type="inferred from homology"/>
<evidence type="ECO:0000256" key="5">
    <source>
        <dbReference type="ARBA" id="ARBA00023125"/>
    </source>
</evidence>
<accession>A0A1J5PPS0</accession>
<dbReference type="PANTHER" id="PTHR30455:SF2">
    <property type="entry name" value="TRANSCRIPTIONAL REPRESSOR NRDR"/>
    <property type="match status" value="1"/>
</dbReference>
<protein>
    <submittedName>
        <fullName evidence="8">Transcriptional repressor NrdR</fullName>
    </submittedName>
</protein>
<dbReference type="PANTHER" id="PTHR30455">
    <property type="entry name" value="TRANSCRIPTIONAL REPRESSOR NRDR"/>
    <property type="match status" value="1"/>
</dbReference>
<dbReference type="InterPro" id="IPR005144">
    <property type="entry name" value="ATP-cone_dom"/>
</dbReference>
<gene>
    <name evidence="8" type="primary">nrdR_11</name>
    <name evidence="8" type="ORF">GALL_455600</name>
</gene>
<dbReference type="AlphaFoldDB" id="A0A1J5PPS0"/>
<dbReference type="InterPro" id="IPR003796">
    <property type="entry name" value="RNR_NrdR-like"/>
</dbReference>
<evidence type="ECO:0000256" key="2">
    <source>
        <dbReference type="ARBA" id="ARBA00022741"/>
    </source>
</evidence>
<dbReference type="Pfam" id="PF03477">
    <property type="entry name" value="ATP-cone"/>
    <property type="match status" value="1"/>
</dbReference>
<evidence type="ECO:0000259" key="7">
    <source>
        <dbReference type="PROSITE" id="PS51161"/>
    </source>
</evidence>
<keyword evidence="2" id="KW-0547">Nucleotide-binding</keyword>
<dbReference type="EMBL" id="MLJW01003120">
    <property type="protein sequence ID" value="OIQ72808.1"/>
    <property type="molecule type" value="Genomic_DNA"/>
</dbReference>
<evidence type="ECO:0000256" key="1">
    <source>
        <dbReference type="ARBA" id="ARBA00022491"/>
    </source>
</evidence>
<dbReference type="HAMAP" id="MF_00440">
    <property type="entry name" value="NrdR"/>
    <property type="match status" value="1"/>
</dbReference>
<evidence type="ECO:0000256" key="3">
    <source>
        <dbReference type="ARBA" id="ARBA00022840"/>
    </source>
</evidence>
<keyword evidence="6" id="KW-0804">Transcription</keyword>
<evidence type="ECO:0000313" key="8">
    <source>
        <dbReference type="EMBL" id="OIQ72808.1"/>
    </source>
</evidence>
<dbReference type="GO" id="GO:0008270">
    <property type="term" value="F:zinc ion binding"/>
    <property type="evidence" value="ECO:0007669"/>
    <property type="project" value="InterPro"/>
</dbReference>
<keyword evidence="1" id="KW-0678">Repressor</keyword>
<organism evidence="8">
    <name type="scientific">mine drainage metagenome</name>
    <dbReference type="NCBI Taxonomy" id="410659"/>
    <lineage>
        <taxon>unclassified sequences</taxon>
        <taxon>metagenomes</taxon>
        <taxon>ecological metagenomes</taxon>
    </lineage>
</organism>
<evidence type="ECO:0000256" key="6">
    <source>
        <dbReference type="ARBA" id="ARBA00023163"/>
    </source>
</evidence>
<feature type="domain" description="ATP-cone" evidence="7">
    <location>
        <begin position="49"/>
        <end position="139"/>
    </location>
</feature>
<dbReference type="GO" id="GO:0003677">
    <property type="term" value="F:DNA binding"/>
    <property type="evidence" value="ECO:0007669"/>
    <property type="project" value="UniProtKB-KW"/>
</dbReference>
<dbReference type="InterPro" id="IPR055173">
    <property type="entry name" value="NrdR-like_N"/>
</dbReference>
<keyword evidence="4" id="KW-0805">Transcription regulation</keyword>
<dbReference type="GO" id="GO:0005524">
    <property type="term" value="F:ATP binding"/>
    <property type="evidence" value="ECO:0007669"/>
    <property type="project" value="UniProtKB-KW"/>
</dbReference>
<sequence>MKCPFCQHPDTQVIETREFENGNALRRRRRCAGCDRRFTTFERAELNLPAVVKKDGRRVEYQRDKLAASLVLALRKRPIGAEAIDAAIGRIEERLLQSGGREIESARIGEWVMDELKQLDDVAYVRFASVYRSFKDPAQFVQILEEMARGGARRAGARRTKKD</sequence>
<dbReference type="Pfam" id="PF22811">
    <property type="entry name" value="Zn_ribbon_NrdR"/>
    <property type="match status" value="1"/>
</dbReference>